<dbReference type="EMBL" id="JAQSDF010000001">
    <property type="protein sequence ID" value="MDI1229680.1"/>
    <property type="molecule type" value="Genomic_DNA"/>
</dbReference>
<dbReference type="InterPro" id="IPR001451">
    <property type="entry name" value="Hexapep"/>
</dbReference>
<comment type="caution">
    <text evidence="1">The sequence shown here is derived from an EMBL/GenBank/DDBJ whole genome shotgun (WGS) entry which is preliminary data.</text>
</comment>
<proteinExistence type="predicted"/>
<gene>
    <name evidence="1" type="ORF">PSU93_00840</name>
</gene>
<evidence type="ECO:0000313" key="2">
    <source>
        <dbReference type="Proteomes" id="UP001160519"/>
    </source>
</evidence>
<name>A0AA43Q2S2_9GAMM</name>
<dbReference type="CDD" id="cd04645">
    <property type="entry name" value="LbH_gamma_CA_like"/>
    <property type="match status" value="1"/>
</dbReference>
<keyword evidence="2" id="KW-1185">Reference proteome</keyword>
<protein>
    <submittedName>
        <fullName evidence="1">Gamma carbonic anhydrase family protein</fullName>
    </submittedName>
</protein>
<evidence type="ECO:0000313" key="1">
    <source>
        <dbReference type="EMBL" id="MDI1229680.1"/>
    </source>
</evidence>
<dbReference type="Proteomes" id="UP001160519">
    <property type="component" value="Unassembled WGS sequence"/>
</dbReference>
<accession>A0AA43Q2S2</accession>
<dbReference type="InterPro" id="IPR047324">
    <property type="entry name" value="LbH_gamma_CA-like"/>
</dbReference>
<dbReference type="SUPFAM" id="SSF51161">
    <property type="entry name" value="Trimeric LpxA-like enzymes"/>
    <property type="match status" value="1"/>
</dbReference>
<dbReference type="InterPro" id="IPR050484">
    <property type="entry name" value="Transf_Hexapept/Carb_Anhydrase"/>
</dbReference>
<dbReference type="PANTHER" id="PTHR13061">
    <property type="entry name" value="DYNACTIN SUBUNIT P25"/>
    <property type="match status" value="1"/>
</dbReference>
<reference evidence="1" key="1">
    <citation type="submission" date="2023-01" db="EMBL/GenBank/DDBJ databases">
        <title>Biogeochemical cycle of methane in antarctic sediments.</title>
        <authorList>
            <person name="Roldan D.M."/>
            <person name="Menes R.J."/>
        </authorList>
    </citation>
    <scope>NUCLEOTIDE SEQUENCE [LARGE SCALE GENOMIC DNA]</scope>
    <source>
        <strain evidence="1">K-2018 MAG008</strain>
    </source>
</reference>
<dbReference type="Pfam" id="PF00132">
    <property type="entry name" value="Hexapep"/>
    <property type="match status" value="2"/>
</dbReference>
<organism evidence="1 2">
    <name type="scientific">Candidatus Methylobacter titanis</name>
    <dbReference type="NCBI Taxonomy" id="3053457"/>
    <lineage>
        <taxon>Bacteria</taxon>
        <taxon>Pseudomonadati</taxon>
        <taxon>Pseudomonadota</taxon>
        <taxon>Gammaproteobacteria</taxon>
        <taxon>Methylococcales</taxon>
        <taxon>Methylococcaceae</taxon>
        <taxon>Methylobacter</taxon>
    </lineage>
</organism>
<dbReference type="Gene3D" id="2.160.10.10">
    <property type="entry name" value="Hexapeptide repeat proteins"/>
    <property type="match status" value="1"/>
</dbReference>
<dbReference type="PANTHER" id="PTHR13061:SF56">
    <property type="entry name" value="PROTEIN YRDA"/>
    <property type="match status" value="1"/>
</dbReference>
<dbReference type="InterPro" id="IPR011004">
    <property type="entry name" value="Trimer_LpxA-like_sf"/>
</dbReference>
<sequence>MTIRKFNDKQPKIGKAVFIDDSAVVIGDVTLGDDVSIWPTTVVRGDVETITIGDGTNVQDGSVLHVSHFGKFTDKGHPLTIGRGVTIGHRAVVHACTVGDYCLIGIGAIIMDDAVLEDYVMLGAGALVPPGKKLESGYLYVGSPAKQVRPLTETEKEFLEYSSQHYIHLKDEYLKV</sequence>
<dbReference type="AlphaFoldDB" id="A0AA43Q2S2"/>